<feature type="domain" description="RSE1/DDB1/CPSF1 first beta-propeller" evidence="4">
    <location>
        <begin position="24"/>
        <end position="376"/>
    </location>
</feature>
<evidence type="ECO:0000259" key="3">
    <source>
        <dbReference type="Pfam" id="PF03178"/>
    </source>
</evidence>
<dbReference type="InterPro" id="IPR015943">
    <property type="entry name" value="WD40/YVTN_repeat-like_dom_sf"/>
</dbReference>
<keyword evidence="6" id="KW-1185">Reference proteome</keyword>
<proteinExistence type="predicted"/>
<gene>
    <name evidence="5" type="ORF">CCMP2556_LOCUS25460</name>
</gene>
<accession>A0ABP0ME90</accession>
<evidence type="ECO:0008006" key="7">
    <source>
        <dbReference type="Google" id="ProtNLM"/>
    </source>
</evidence>
<dbReference type="Proteomes" id="UP001642484">
    <property type="component" value="Unassembled WGS sequence"/>
</dbReference>
<evidence type="ECO:0000313" key="5">
    <source>
        <dbReference type="EMBL" id="CAK9049831.1"/>
    </source>
</evidence>
<evidence type="ECO:0000259" key="4">
    <source>
        <dbReference type="Pfam" id="PF10433"/>
    </source>
</evidence>
<evidence type="ECO:0000313" key="6">
    <source>
        <dbReference type="Proteomes" id="UP001642484"/>
    </source>
</evidence>
<dbReference type="SUPFAM" id="SSF50978">
    <property type="entry name" value="WD40 repeat-like"/>
    <property type="match status" value="2"/>
</dbReference>
<dbReference type="PANTHER" id="PTHR10644">
    <property type="entry name" value="DNA REPAIR/RNA PROCESSING CPSF FAMILY"/>
    <property type="match status" value="1"/>
</dbReference>
<name>A0ABP0ME90_9DINO</name>
<dbReference type="InterPro" id="IPR004871">
    <property type="entry name" value="RSE1/DDB1/CPSF1_C"/>
</dbReference>
<feature type="domain" description="RSE1/DDB1/CPSF1 C-terminal" evidence="3">
    <location>
        <begin position="828"/>
        <end position="1137"/>
    </location>
</feature>
<evidence type="ECO:0000256" key="2">
    <source>
        <dbReference type="ARBA" id="ARBA00023242"/>
    </source>
</evidence>
<comment type="subcellular location">
    <subcellularLocation>
        <location evidence="1">Nucleus</location>
    </subcellularLocation>
</comment>
<reference evidence="5 6" key="1">
    <citation type="submission" date="2024-02" db="EMBL/GenBank/DDBJ databases">
        <authorList>
            <person name="Chen Y."/>
            <person name="Shah S."/>
            <person name="Dougan E. K."/>
            <person name="Thang M."/>
            <person name="Chan C."/>
        </authorList>
    </citation>
    <scope>NUCLEOTIDE SEQUENCE [LARGE SCALE GENOMIC DNA]</scope>
</reference>
<dbReference type="InterPro" id="IPR018846">
    <property type="entry name" value="Beta-prop_RSE1/DDB1/CPSF1_1st"/>
</dbReference>
<dbReference type="Gene3D" id="2.130.10.10">
    <property type="entry name" value="YVTN repeat-like/Quinoprotein amine dehydrogenase"/>
    <property type="match status" value="3"/>
</dbReference>
<comment type="caution">
    <text evidence="5">The sequence shown here is derived from an EMBL/GenBank/DDBJ whole genome shotgun (WGS) entry which is preliminary data.</text>
</comment>
<dbReference type="EMBL" id="CAXAMN010017113">
    <property type="protein sequence ID" value="CAK9049831.1"/>
    <property type="molecule type" value="Genomic_DNA"/>
</dbReference>
<evidence type="ECO:0000256" key="1">
    <source>
        <dbReference type="ARBA" id="ARBA00004123"/>
    </source>
</evidence>
<dbReference type="InterPro" id="IPR050358">
    <property type="entry name" value="RSE1/DDB1/CFT1"/>
</dbReference>
<dbReference type="Pfam" id="PF10433">
    <property type="entry name" value="Beta-prop_RSE1_1st"/>
    <property type="match status" value="1"/>
</dbReference>
<protein>
    <recommendedName>
        <fullName evidence="7">DNA damage-binding protein 1</fullName>
    </recommendedName>
</protein>
<dbReference type="Pfam" id="PF03178">
    <property type="entry name" value="CPSF_A"/>
    <property type="match status" value="1"/>
</dbReference>
<sequence length="1176" mass="127563">MGQWSYFATTQTATAVESVLGPVALTQPDEEELVVARGTSLDIFRCEEHRLVHICSGCTNETVCCLLKASSARSGYNLLVLITVSLQVLVTRFDNDAKVMQLLGAADAGSMVQDATAHPAACSVSAQGWRIAVYLYSSILAILDLTGLEAAFDHGGVVDLKSANKMFYVDMSEQIACLDFLLSDEDSDGPSERATLVALHAREDSYGGWEDGPKVLCIHCIDLHKKRLGRSSKAAAKPELPFARGLANVPGRQYVDATLMACVPPNTAGEWAAQGAVLVVGAGFVRLYDPKLQPLSSLRGIQAPLVLVKANACGNRWLISGSSGDLHLLRLEGTRSPELIVQCLGISAPASGIGTWKYGEYAFIGSRVTDSEVLHLWEPKAEAPATTSTTGQPRPTLADAFEVTDRWTNLGPITDFCTKEDTDGLTNQIITCSGAGEKSGSLRFIEMGIPVEELGSSEGFGNVLGMWALGSHFLVLTRSNSTEVLRISECQSGDGDFSLEVWAKTAGLQLEEETLLCCGVCDRVVIQVTQSGVWAMNSENLAPVSEWTAGAPFLTASEMRGGQGVMLATQKGDVYAIDFQEGSQRLISAGEWQLRSEPSCLAATTPWCAAGLWSDELVIWERKKDFWQSLTLPTLPRSLAFLRFSAAHEPELRLFAGLCDGRVSVVTVDGAWRLQHTVAVGLQPVQLLPFPGAADVETDMGPKLPWGQPCEGAQEQDRLLAISGKGSILQAQSQRVLRWQICLPSMSHAAFFSHGFGCIQHCMAFISHERLLLALLRLGQRIDVRTVPLPQAPRRICYHTGSRICVVGCSDLPSISTPDMPRTRSRANVQFVHSETTDLLGTMTLGQDEMVASVVAVTFAGDCTEYIAVGTAIVLDNEPEPSRGQVLLLALRGDTSVQTAKCGLDEEPPFRLVCTLEVPGAVYTLVAFQQMLLGAVNNRLQLWNLKSGQLVEVCRYSAGVIVLDVQVMGSHILVGDIMRSVNLFRFEDSSLKMVAYDEISAWSTSVDMLSDNHFLCADDGGNLLALSRGELTASVGDVRILERVGRIHTGEFMNRFRPGFFALRVNEPRVKTTIWASASGAFGVIVPVNCEKTFMRLLMLQDCIRRELVPMLTHSTLRGGTEYGGFLNGDLLERFLDIPEGKQKVLALEVADAGLTTSENPVLELIQDVEGLSQMY</sequence>
<organism evidence="5 6">
    <name type="scientific">Durusdinium trenchii</name>
    <dbReference type="NCBI Taxonomy" id="1381693"/>
    <lineage>
        <taxon>Eukaryota</taxon>
        <taxon>Sar</taxon>
        <taxon>Alveolata</taxon>
        <taxon>Dinophyceae</taxon>
        <taxon>Suessiales</taxon>
        <taxon>Symbiodiniaceae</taxon>
        <taxon>Durusdinium</taxon>
    </lineage>
</organism>
<keyword evidence="2" id="KW-0539">Nucleus</keyword>
<dbReference type="InterPro" id="IPR036322">
    <property type="entry name" value="WD40_repeat_dom_sf"/>
</dbReference>